<keyword evidence="2" id="KW-0472">Membrane</keyword>
<dbReference type="EMBL" id="CM001403">
    <property type="protein sequence ID" value="EHQ27333.1"/>
    <property type="molecule type" value="Genomic_DNA"/>
</dbReference>
<dbReference type="SUPFAM" id="SSF51735">
    <property type="entry name" value="NAD(P)-binding Rossmann-fold domains"/>
    <property type="match status" value="1"/>
</dbReference>
<dbReference type="HOGENOM" id="CLU_071330_2_0_10"/>
<gene>
    <name evidence="4" type="ORF">Mucpa_3229</name>
</gene>
<dbReference type="Gene3D" id="3.40.50.720">
    <property type="entry name" value="NAD(P)-binding Rossmann-like Domain"/>
    <property type="match status" value="1"/>
</dbReference>
<evidence type="ECO:0000313" key="5">
    <source>
        <dbReference type="Proteomes" id="UP000002774"/>
    </source>
</evidence>
<dbReference type="Proteomes" id="UP000002774">
    <property type="component" value="Chromosome"/>
</dbReference>
<accession>H1YG69</accession>
<proteinExistence type="predicted"/>
<evidence type="ECO:0000256" key="1">
    <source>
        <dbReference type="ARBA" id="ARBA00004370"/>
    </source>
</evidence>
<keyword evidence="5" id="KW-1185">Reference proteome</keyword>
<dbReference type="OrthoDB" id="9798632at2"/>
<dbReference type="GO" id="GO:0016020">
    <property type="term" value="C:membrane"/>
    <property type="evidence" value="ECO:0007669"/>
    <property type="project" value="UniProtKB-SubCell"/>
</dbReference>
<dbReference type="PANTHER" id="PTHR14097:SF7">
    <property type="entry name" value="OXIDOREDUCTASE HTATIP2"/>
    <property type="match status" value="1"/>
</dbReference>
<name>H1YG69_9SPHI</name>
<evidence type="ECO:0000259" key="3">
    <source>
        <dbReference type="Pfam" id="PF01370"/>
    </source>
</evidence>
<dbReference type="PANTHER" id="PTHR14097">
    <property type="entry name" value="OXIDOREDUCTASE HTATIP2"/>
    <property type="match status" value="1"/>
</dbReference>
<dbReference type="Pfam" id="PF01370">
    <property type="entry name" value="Epimerase"/>
    <property type="match status" value="1"/>
</dbReference>
<evidence type="ECO:0000256" key="2">
    <source>
        <dbReference type="ARBA" id="ARBA00023136"/>
    </source>
</evidence>
<dbReference type="eggNOG" id="COG0702">
    <property type="taxonomic scope" value="Bacteria"/>
</dbReference>
<dbReference type="RefSeq" id="WP_008507741.1">
    <property type="nucleotide sequence ID" value="NZ_CM001403.1"/>
</dbReference>
<dbReference type="InterPro" id="IPR001509">
    <property type="entry name" value="Epimerase_deHydtase"/>
</dbReference>
<sequence>MLKKAVIVGASGLIGGELLNILLQNTDYQEVISISRKELPINHTKLVQLVISFDELDKWSASINGHVLFCCLGTTAKKTPDLIEYRKIDHDHPVKLAQLAHLNGIKQYHLVSALGANANSAGFYLKTKGETERDIEKIPFKTVQIYQPSLLTGNRQEKRLMERIAIAAMKVIDPLLIGGLSKYRSIPAITVARAMFKQSLKNEVGIFIHPSDKIKQLA</sequence>
<organism evidence="4 5">
    <name type="scientific">Mucilaginibacter paludis DSM 18603</name>
    <dbReference type="NCBI Taxonomy" id="714943"/>
    <lineage>
        <taxon>Bacteria</taxon>
        <taxon>Pseudomonadati</taxon>
        <taxon>Bacteroidota</taxon>
        <taxon>Sphingobacteriia</taxon>
        <taxon>Sphingobacteriales</taxon>
        <taxon>Sphingobacteriaceae</taxon>
        <taxon>Mucilaginibacter</taxon>
    </lineage>
</organism>
<dbReference type="STRING" id="714943.Mucpa_3229"/>
<reference evidence="4" key="1">
    <citation type="submission" date="2011-09" db="EMBL/GenBank/DDBJ databases">
        <title>The permanent draft genome of Mucilaginibacter paludis DSM 18603.</title>
        <authorList>
            <consortium name="US DOE Joint Genome Institute (JGI-PGF)"/>
            <person name="Lucas S."/>
            <person name="Han J."/>
            <person name="Lapidus A."/>
            <person name="Bruce D."/>
            <person name="Goodwin L."/>
            <person name="Pitluck S."/>
            <person name="Peters L."/>
            <person name="Kyrpides N."/>
            <person name="Mavromatis K."/>
            <person name="Ivanova N."/>
            <person name="Mikhailova N."/>
            <person name="Held B."/>
            <person name="Detter J.C."/>
            <person name="Tapia R."/>
            <person name="Han C."/>
            <person name="Land M."/>
            <person name="Hauser L."/>
            <person name="Markowitz V."/>
            <person name="Cheng J.-F."/>
            <person name="Hugenholtz P."/>
            <person name="Woyke T."/>
            <person name="Wu D."/>
            <person name="Tindall B."/>
            <person name="Brambilla E."/>
            <person name="Klenk H.-P."/>
            <person name="Eisen J.A."/>
        </authorList>
    </citation>
    <scope>NUCLEOTIDE SEQUENCE [LARGE SCALE GENOMIC DNA]</scope>
    <source>
        <strain evidence="4">DSM 18603</strain>
    </source>
</reference>
<feature type="domain" description="NAD-dependent epimerase/dehydratase" evidence="3">
    <location>
        <begin position="6"/>
        <end position="163"/>
    </location>
</feature>
<dbReference type="InterPro" id="IPR036291">
    <property type="entry name" value="NAD(P)-bd_dom_sf"/>
</dbReference>
<protein>
    <submittedName>
        <fullName evidence="4">Semialdehyde dehydrogenase NAD-binding</fullName>
    </submittedName>
</protein>
<comment type="subcellular location">
    <subcellularLocation>
        <location evidence="1">Membrane</location>
    </subcellularLocation>
</comment>
<dbReference type="AlphaFoldDB" id="H1YG69"/>
<evidence type="ECO:0000313" key="4">
    <source>
        <dbReference type="EMBL" id="EHQ27333.1"/>
    </source>
</evidence>